<proteinExistence type="predicted"/>
<dbReference type="Proteomes" id="UP000248410">
    <property type="component" value="Chromosome"/>
</dbReference>
<reference evidence="1 2" key="1">
    <citation type="submission" date="2018-05" db="EMBL/GenBank/DDBJ databases">
        <title>Complete Genome Sequences of Extremely Thermoacidophilic, Metal-Mobilizing Type-Strain Members of the Archaeal Family Sulfolobaceae: Acidianus brierleyi DSM-1651T, Acidianus sulfidivorans DSM-18786T, Metallosphaera hakonensis DSM-7519T, and Metallosphaera prunae DSM-10039T.</title>
        <authorList>
            <person name="Counts J.A."/>
            <person name="Kelly R.M."/>
        </authorList>
    </citation>
    <scope>NUCLEOTIDE SEQUENCE [LARGE SCALE GENOMIC DNA]</scope>
    <source>
        <strain evidence="1 2">JP7</strain>
    </source>
</reference>
<evidence type="ECO:0000313" key="2">
    <source>
        <dbReference type="Proteomes" id="UP000248410"/>
    </source>
</evidence>
<sequence length="118" mass="13779">MIICTSVNERYELEIFPKAKFLILYDTDKKEIIKEIRNTEHSRPKVTKKCLELNPEVLLAPHGSLCFPSYSMAKRAGVKILIDNPNKSLNEINPWNVNMKEVVYSSFLAIYQRFSNHY</sequence>
<dbReference type="RefSeq" id="WP_110379854.1">
    <property type="nucleotide sequence ID" value="NZ_CP029288.2"/>
</dbReference>
<protein>
    <recommendedName>
        <fullName evidence="3">Dinitrogenase iron-molybdenum cofactor biosynthesis domain-containing protein</fullName>
    </recommendedName>
</protein>
<gene>
    <name evidence="1" type="ORF">DFR86_04905</name>
</gene>
<accession>A0A2U9IM24</accession>
<dbReference type="InterPro" id="IPR036105">
    <property type="entry name" value="DiNase_FeMo-co_biosyn_sf"/>
</dbReference>
<dbReference type="KEGG" id="asul:DFR86_04905"/>
<organism evidence="1 2">
    <name type="scientific">Acidianus sulfidivorans JP7</name>
    <dbReference type="NCBI Taxonomy" id="619593"/>
    <lineage>
        <taxon>Archaea</taxon>
        <taxon>Thermoproteota</taxon>
        <taxon>Thermoprotei</taxon>
        <taxon>Sulfolobales</taxon>
        <taxon>Sulfolobaceae</taxon>
        <taxon>Acidianus</taxon>
    </lineage>
</organism>
<evidence type="ECO:0000313" key="1">
    <source>
        <dbReference type="EMBL" id="AWR96964.1"/>
    </source>
</evidence>
<dbReference type="AlphaFoldDB" id="A0A2U9IM24"/>
<name>A0A2U9IM24_9CREN</name>
<evidence type="ECO:0008006" key="3">
    <source>
        <dbReference type="Google" id="ProtNLM"/>
    </source>
</evidence>
<dbReference type="OrthoDB" id="42183at2157"/>
<dbReference type="SUPFAM" id="SSF53146">
    <property type="entry name" value="Nitrogenase accessory factor-like"/>
    <property type="match status" value="1"/>
</dbReference>
<dbReference type="EMBL" id="CP029288">
    <property type="protein sequence ID" value="AWR96964.1"/>
    <property type="molecule type" value="Genomic_DNA"/>
</dbReference>
<keyword evidence="2" id="KW-1185">Reference proteome</keyword>
<dbReference type="GeneID" id="36837284"/>